<comment type="caution">
    <text evidence="2">The sequence shown here is derived from an EMBL/GenBank/DDBJ whole genome shotgun (WGS) entry which is preliminary data.</text>
</comment>
<dbReference type="GO" id="GO:0006355">
    <property type="term" value="P:regulation of DNA-templated transcription"/>
    <property type="evidence" value="ECO:0007669"/>
    <property type="project" value="TreeGrafter"/>
</dbReference>
<dbReference type="CDD" id="cd03139">
    <property type="entry name" value="GATase1_PfpI_2"/>
    <property type="match status" value="1"/>
</dbReference>
<name>A0A480ASP3_9BURK</name>
<evidence type="ECO:0000259" key="1">
    <source>
        <dbReference type="Pfam" id="PF01965"/>
    </source>
</evidence>
<dbReference type="AlphaFoldDB" id="A0A480ASP3"/>
<proteinExistence type="predicted"/>
<gene>
    <name evidence="2" type="ORF">AQPW35_37700</name>
</gene>
<dbReference type="SUPFAM" id="SSF52317">
    <property type="entry name" value="Class I glutamine amidotransferase-like"/>
    <property type="match status" value="1"/>
</dbReference>
<dbReference type="Proteomes" id="UP000301751">
    <property type="component" value="Unassembled WGS sequence"/>
</dbReference>
<keyword evidence="2" id="KW-0315">Glutamine amidotransferase</keyword>
<dbReference type="PANTHER" id="PTHR43130">
    <property type="entry name" value="ARAC-FAMILY TRANSCRIPTIONAL REGULATOR"/>
    <property type="match status" value="1"/>
</dbReference>
<evidence type="ECO:0000313" key="3">
    <source>
        <dbReference type="Proteomes" id="UP000301751"/>
    </source>
</evidence>
<sequence length="206" mass="21923">MGTQGGMRVGIVVFDAVELLDMAGPYEVFTTAARVQARSDAPGTPALFSVLTLARDAAPVRARAGLRLQPDHGLQDHPPLDVAIVPGGVVDAELDRPDLSTWVAGQARTARILASVCTGALLLAQAGVLDGLEATTHWEDLDALRTLRPAVQVRDGVRWVDQGRIVTSAGIAAGIAMSLHLAARLHSRDLALRTARQMEFDWEPTP</sequence>
<keyword evidence="3" id="KW-1185">Reference proteome</keyword>
<protein>
    <submittedName>
        <fullName evidence="2">Glutamine amidotransferase</fullName>
    </submittedName>
</protein>
<feature type="domain" description="DJ-1/PfpI" evidence="1">
    <location>
        <begin position="7"/>
        <end position="182"/>
    </location>
</feature>
<accession>A0A480ASP3</accession>
<dbReference type="Gene3D" id="3.40.50.880">
    <property type="match status" value="1"/>
</dbReference>
<organism evidence="2 3">
    <name type="scientific">Pseudaquabacterium pictum</name>
    <dbReference type="NCBI Taxonomy" id="2315236"/>
    <lineage>
        <taxon>Bacteria</taxon>
        <taxon>Pseudomonadati</taxon>
        <taxon>Pseudomonadota</taxon>
        <taxon>Betaproteobacteria</taxon>
        <taxon>Burkholderiales</taxon>
        <taxon>Sphaerotilaceae</taxon>
        <taxon>Pseudaquabacterium</taxon>
    </lineage>
</organism>
<dbReference type="InterPro" id="IPR029062">
    <property type="entry name" value="Class_I_gatase-like"/>
</dbReference>
<dbReference type="InterPro" id="IPR052158">
    <property type="entry name" value="INH-QAR"/>
</dbReference>
<dbReference type="Pfam" id="PF01965">
    <property type="entry name" value="DJ-1_PfpI"/>
    <property type="match status" value="1"/>
</dbReference>
<reference evidence="3" key="1">
    <citation type="submission" date="2019-03" db="EMBL/GenBank/DDBJ databases">
        <title>Aquabacterium pictum sp.nov., the first bacteriochlorophyll a-containing freshwater bacterium in the genus Aquabacterium of the class Betaproteobacteria.</title>
        <authorList>
            <person name="Hirose S."/>
            <person name="Tank M."/>
            <person name="Hara E."/>
            <person name="Tamaki H."/>
            <person name="Takaichi S."/>
            <person name="Haruta S."/>
            <person name="Hanada S."/>
        </authorList>
    </citation>
    <scope>NUCLEOTIDE SEQUENCE [LARGE SCALE GENOMIC DNA]</scope>
    <source>
        <strain evidence="3">W35</strain>
    </source>
</reference>
<keyword evidence="2" id="KW-0808">Transferase</keyword>
<dbReference type="GO" id="GO:0016740">
    <property type="term" value="F:transferase activity"/>
    <property type="evidence" value="ECO:0007669"/>
    <property type="project" value="UniProtKB-KW"/>
</dbReference>
<evidence type="ECO:0000313" key="2">
    <source>
        <dbReference type="EMBL" id="GCL64689.1"/>
    </source>
</evidence>
<dbReference type="InterPro" id="IPR002818">
    <property type="entry name" value="DJ-1/PfpI"/>
</dbReference>
<dbReference type="PANTHER" id="PTHR43130:SF14">
    <property type="entry name" value="DJ-1_PFPI DOMAIN-CONTAINING PROTEIN"/>
    <property type="match status" value="1"/>
</dbReference>
<dbReference type="EMBL" id="BJCL01000010">
    <property type="protein sequence ID" value="GCL64689.1"/>
    <property type="molecule type" value="Genomic_DNA"/>
</dbReference>
<dbReference type="RefSeq" id="WP_228027181.1">
    <property type="nucleotide sequence ID" value="NZ_BJCL01000010.1"/>
</dbReference>